<sequence>MMMFILCRMAEDDLLLPISMESCRSLLEVCMLIFIGAAPILMGIAPIFPIGVVSIASRLELSRTMDNRHTVI</sequence>
<evidence type="ECO:0000313" key="3">
    <source>
        <dbReference type="Proteomes" id="UP000189059"/>
    </source>
</evidence>
<accession>A0ABX3JVP6</accession>
<dbReference type="EMBL" id="MRVI01000001">
    <property type="protein sequence ID" value="OOC60958.1"/>
    <property type="molecule type" value="Genomic_DNA"/>
</dbReference>
<evidence type="ECO:0000256" key="1">
    <source>
        <dbReference type="SAM" id="Phobius"/>
    </source>
</evidence>
<comment type="caution">
    <text evidence="2">The sequence shown here is derived from an EMBL/GenBank/DDBJ whole genome shotgun (WGS) entry which is preliminary data.</text>
</comment>
<reference evidence="2 3" key="1">
    <citation type="submission" date="2016-12" db="EMBL/GenBank/DDBJ databases">
        <title>Genome sequencing and description of Paenibacillus sp. nov. from high altitude lake in the Indian Trans- Himalayas.</title>
        <authorList>
            <person name="Kiran S."/>
            <person name="Swarnkar M.K."/>
            <person name="Rana A."/>
            <person name="Tewari R."/>
            <person name="Gulati A."/>
        </authorList>
    </citation>
    <scope>NUCLEOTIDE SEQUENCE [LARGE SCALE GENOMIC DNA]</scope>
    <source>
        <strain evidence="2 3">IHBB 9951</strain>
    </source>
</reference>
<proteinExistence type="predicted"/>
<name>A0ABX3JVP6_9BACL</name>
<gene>
    <name evidence="2" type="ORF">BBD40_03090</name>
</gene>
<keyword evidence="3" id="KW-1185">Reference proteome</keyword>
<dbReference type="Proteomes" id="UP000189059">
    <property type="component" value="Unassembled WGS sequence"/>
</dbReference>
<keyword evidence="1" id="KW-1133">Transmembrane helix</keyword>
<feature type="transmembrane region" description="Helical" evidence="1">
    <location>
        <begin position="29"/>
        <end position="56"/>
    </location>
</feature>
<protein>
    <submittedName>
        <fullName evidence="2">Uncharacterized protein</fullName>
    </submittedName>
</protein>
<evidence type="ECO:0000313" key="2">
    <source>
        <dbReference type="EMBL" id="OOC60958.1"/>
    </source>
</evidence>
<keyword evidence="1" id="KW-0472">Membrane</keyword>
<keyword evidence="1" id="KW-0812">Transmembrane</keyword>
<organism evidence="2 3">
    <name type="scientific">Paenibacillus ihbetae</name>
    <dbReference type="NCBI Taxonomy" id="1870820"/>
    <lineage>
        <taxon>Bacteria</taxon>
        <taxon>Bacillati</taxon>
        <taxon>Bacillota</taxon>
        <taxon>Bacilli</taxon>
        <taxon>Bacillales</taxon>
        <taxon>Paenibacillaceae</taxon>
        <taxon>Paenibacillus</taxon>
    </lineage>
</organism>